<comment type="caution">
    <text evidence="6">The sequence shown here is derived from an EMBL/GenBank/DDBJ whole genome shotgun (WGS) entry which is preliminary data.</text>
</comment>
<dbReference type="PANTHER" id="PTHR44688:SF25">
    <property type="entry name" value="HTH LUXR-TYPE DOMAIN-CONTAINING PROTEIN"/>
    <property type="match status" value="1"/>
</dbReference>
<dbReference type="RefSeq" id="WP_386730769.1">
    <property type="nucleotide sequence ID" value="NZ_JBHSTP010000002.1"/>
</dbReference>
<keyword evidence="2" id="KW-0238">DNA-binding</keyword>
<dbReference type="InterPro" id="IPR011006">
    <property type="entry name" value="CheY-like_superfamily"/>
</dbReference>
<gene>
    <name evidence="6" type="ORF">ACFQB0_09820</name>
</gene>
<protein>
    <submittedName>
        <fullName evidence="6">LuxR C-terminal-related transcriptional regulator</fullName>
    </submittedName>
</protein>
<sequence>MNPETPTYGIVLADDNTVMVEALAEVLGRSETVEVCATGGGGCDAIILARAFQPRVLVVSATSDTPPFGALVRLTAQFSPRTRVVATTHLVAVHDEDKQPLLNDGAWAVESLNQPLSRFLKVVEDIAVSSRRPRRPHPPQRNKPTGPVSPRELEVLELLVVGKTNAAIARELSISTGTVKRHVVNLYTKLGVSSRVAATRQGAALGLIDLGTYSRTGTTGDGHSS</sequence>
<evidence type="ECO:0000313" key="7">
    <source>
        <dbReference type="Proteomes" id="UP001596306"/>
    </source>
</evidence>
<dbReference type="SUPFAM" id="SSF46894">
    <property type="entry name" value="C-terminal effector domain of the bipartite response regulators"/>
    <property type="match status" value="1"/>
</dbReference>
<dbReference type="InterPro" id="IPR016032">
    <property type="entry name" value="Sig_transdc_resp-reg_C-effctor"/>
</dbReference>
<keyword evidence="7" id="KW-1185">Reference proteome</keyword>
<evidence type="ECO:0000313" key="6">
    <source>
        <dbReference type="EMBL" id="MFC6356404.1"/>
    </source>
</evidence>
<dbReference type="Gene3D" id="3.40.50.2300">
    <property type="match status" value="1"/>
</dbReference>
<evidence type="ECO:0000256" key="2">
    <source>
        <dbReference type="ARBA" id="ARBA00023125"/>
    </source>
</evidence>
<feature type="domain" description="HTH luxR-type" evidence="5">
    <location>
        <begin position="141"/>
        <end position="206"/>
    </location>
</feature>
<evidence type="ECO:0000256" key="3">
    <source>
        <dbReference type="ARBA" id="ARBA00023163"/>
    </source>
</evidence>
<evidence type="ECO:0000256" key="4">
    <source>
        <dbReference type="SAM" id="MobiDB-lite"/>
    </source>
</evidence>
<dbReference type="InterPro" id="IPR000792">
    <property type="entry name" value="Tscrpt_reg_LuxR_C"/>
</dbReference>
<organism evidence="6 7">
    <name type="scientific">Luethyella okanaganae</name>
    <dbReference type="NCBI Taxonomy" id="69372"/>
    <lineage>
        <taxon>Bacteria</taxon>
        <taxon>Bacillati</taxon>
        <taxon>Actinomycetota</taxon>
        <taxon>Actinomycetes</taxon>
        <taxon>Micrococcales</taxon>
        <taxon>Microbacteriaceae</taxon>
        <taxon>Luethyella</taxon>
    </lineage>
</organism>
<dbReference type="PANTHER" id="PTHR44688">
    <property type="entry name" value="DNA-BINDING TRANSCRIPTIONAL ACTIVATOR DEVR_DOSR"/>
    <property type="match status" value="1"/>
</dbReference>
<dbReference type="EMBL" id="JBHSTP010000002">
    <property type="protein sequence ID" value="MFC6356404.1"/>
    <property type="molecule type" value="Genomic_DNA"/>
</dbReference>
<evidence type="ECO:0000259" key="5">
    <source>
        <dbReference type="PROSITE" id="PS50043"/>
    </source>
</evidence>
<keyword evidence="1" id="KW-0805">Transcription regulation</keyword>
<keyword evidence="3" id="KW-0804">Transcription</keyword>
<dbReference type="Proteomes" id="UP001596306">
    <property type="component" value="Unassembled WGS sequence"/>
</dbReference>
<name>A0ABW1VIQ8_9MICO</name>
<accession>A0ABW1VIQ8</accession>
<feature type="compositionally biased region" description="Basic residues" evidence="4">
    <location>
        <begin position="131"/>
        <end position="140"/>
    </location>
</feature>
<reference evidence="7" key="1">
    <citation type="journal article" date="2019" name="Int. J. Syst. Evol. Microbiol.">
        <title>The Global Catalogue of Microorganisms (GCM) 10K type strain sequencing project: providing services to taxonomists for standard genome sequencing and annotation.</title>
        <authorList>
            <consortium name="The Broad Institute Genomics Platform"/>
            <consortium name="The Broad Institute Genome Sequencing Center for Infectious Disease"/>
            <person name="Wu L."/>
            <person name="Ma J."/>
        </authorList>
    </citation>
    <scope>NUCLEOTIDE SEQUENCE [LARGE SCALE GENOMIC DNA]</scope>
    <source>
        <strain evidence="7">CCUG 43304</strain>
    </source>
</reference>
<dbReference type="SUPFAM" id="SSF52172">
    <property type="entry name" value="CheY-like"/>
    <property type="match status" value="1"/>
</dbReference>
<evidence type="ECO:0000256" key="1">
    <source>
        <dbReference type="ARBA" id="ARBA00023015"/>
    </source>
</evidence>
<dbReference type="PROSITE" id="PS50043">
    <property type="entry name" value="HTH_LUXR_2"/>
    <property type="match status" value="1"/>
</dbReference>
<proteinExistence type="predicted"/>
<feature type="region of interest" description="Disordered" evidence="4">
    <location>
        <begin position="129"/>
        <end position="149"/>
    </location>
</feature>
<dbReference type="PRINTS" id="PR00038">
    <property type="entry name" value="HTHLUXR"/>
</dbReference>
<dbReference type="PROSITE" id="PS00622">
    <property type="entry name" value="HTH_LUXR_1"/>
    <property type="match status" value="1"/>
</dbReference>
<dbReference type="SMART" id="SM00421">
    <property type="entry name" value="HTH_LUXR"/>
    <property type="match status" value="1"/>
</dbReference>
<dbReference type="CDD" id="cd06170">
    <property type="entry name" value="LuxR_C_like"/>
    <property type="match status" value="1"/>
</dbReference>
<dbReference type="Pfam" id="PF00196">
    <property type="entry name" value="GerE"/>
    <property type="match status" value="1"/>
</dbReference>